<evidence type="ECO:0000313" key="2">
    <source>
        <dbReference type="Proteomes" id="UP000245206"/>
    </source>
</evidence>
<dbReference type="InterPro" id="IPR014729">
    <property type="entry name" value="Rossmann-like_a/b/a_fold"/>
</dbReference>
<organism evidence="1 2">
    <name type="scientific">Leptospira ellinghausenii</name>
    <dbReference type="NCBI Taxonomy" id="1917822"/>
    <lineage>
        <taxon>Bacteria</taxon>
        <taxon>Pseudomonadati</taxon>
        <taxon>Spirochaetota</taxon>
        <taxon>Spirochaetia</taxon>
        <taxon>Leptospirales</taxon>
        <taxon>Leptospiraceae</taxon>
        <taxon>Leptospira</taxon>
    </lineage>
</organism>
<dbReference type="SUPFAM" id="SSF52402">
    <property type="entry name" value="Adenine nucleotide alpha hydrolases-like"/>
    <property type="match status" value="1"/>
</dbReference>
<dbReference type="Gene3D" id="3.40.50.620">
    <property type="entry name" value="HUPs"/>
    <property type="match status" value="1"/>
</dbReference>
<accession>A0A2P2D9W8</accession>
<reference evidence="2" key="1">
    <citation type="journal article" date="2019" name="Microbiol. Immunol.">
        <title>Molecular and phenotypic characterization of Leptospira johnsonii sp. nov., Leptospira ellinghausenii sp. nov. and Leptospira ryugenii sp. nov. isolated from soil and water in Japan.</title>
        <authorList>
            <person name="Masuzawa T."/>
            <person name="Saito M."/>
            <person name="Nakao R."/>
            <person name="Nikaido Y."/>
            <person name="Matsumoto M."/>
            <person name="Ogawa M."/>
            <person name="Yokoyama M."/>
            <person name="Hidaka Y."/>
            <person name="Tomita J."/>
            <person name="Sakakibara K."/>
            <person name="Suzuki K."/>
            <person name="Yasuda S."/>
            <person name="Sato H."/>
            <person name="Yamaguchi M."/>
            <person name="Yoshida S.I."/>
            <person name="Koizumi N."/>
            <person name="Kawamura Y."/>
        </authorList>
    </citation>
    <scope>NUCLEOTIDE SEQUENCE [LARGE SCALE GENOMIC DNA]</scope>
    <source>
        <strain evidence="2">E18</strain>
    </source>
</reference>
<proteinExistence type="predicted"/>
<name>A0A2P2D9W8_9LEPT</name>
<dbReference type="Proteomes" id="UP000245206">
    <property type="component" value="Unassembled WGS sequence"/>
</dbReference>
<comment type="caution">
    <text evidence="1">The sequence shown here is derived from an EMBL/GenBank/DDBJ whole genome shotgun (WGS) entry which is preliminary data.</text>
</comment>
<gene>
    <name evidence="1" type="ORF">LPTSP2_06300</name>
</gene>
<dbReference type="InterPro" id="IPR020022">
    <property type="entry name" value="N-acetyl_sugar_amidoTrfase"/>
</dbReference>
<dbReference type="OrthoDB" id="702at2"/>
<evidence type="ECO:0000313" key="1">
    <source>
        <dbReference type="EMBL" id="GBF41358.1"/>
    </source>
</evidence>
<protein>
    <recommendedName>
        <fullName evidence="3">LPS biosynthesis protein</fullName>
    </recommendedName>
</protein>
<dbReference type="AlphaFoldDB" id="A0A2P2D9W8"/>
<dbReference type="EMBL" id="BFAZ01000003">
    <property type="protein sequence ID" value="GBF41358.1"/>
    <property type="molecule type" value="Genomic_DNA"/>
</dbReference>
<keyword evidence="2" id="KW-1185">Reference proteome</keyword>
<evidence type="ECO:0008006" key="3">
    <source>
        <dbReference type="Google" id="ProtNLM"/>
    </source>
</evidence>
<sequence length="379" mass="44599">MNLSYQICTKTVIDSTLPDVTFDKNGISSVYWDFQNNVKPNWFPNEKGHKILESYVDQIKKSAKNKDFDCILGLSGGVDSSYMLHTMVKEYGLKPLVFHVDGGWNSEMAVNNISKLVDKLNLDLFTEVINWNEMRDFQLAWFKSGVPHIDIPQDHAFGAVLYKFSDKYNIKYILNGGNIATECVIMPYKYYYWGTDLVHIRDIIKKFGTVPMKTYPFSSVYRHKIYQKYIKGMKVLKPLNFMPYSKNLAIETLEKEYGWKSYGQKHFESRFTRFYEGYWLPTRFNFDVRRNQLSSLILTGQTTREESLEVLKKPSYDPEFLKQDFEFIATKLGISADELDHYHKMDLKFYWDYKNDHNKLKFLENIITFLNVGRRGGAF</sequence>
<dbReference type="NCBIfam" id="TIGR03573">
    <property type="entry name" value="WbuX"/>
    <property type="match status" value="1"/>
</dbReference>